<evidence type="ECO:0000256" key="10">
    <source>
        <dbReference type="ARBA" id="ARBA00023242"/>
    </source>
</evidence>
<dbReference type="SUPFAM" id="SSF51197">
    <property type="entry name" value="Clavaminate synthase-like"/>
    <property type="match status" value="1"/>
</dbReference>
<dbReference type="SMART" id="SM00558">
    <property type="entry name" value="JmjC"/>
    <property type="match status" value="1"/>
</dbReference>
<keyword evidence="5" id="KW-0223">Dioxygenase</keyword>
<name>A0A7I8IDW7_SPIIN</name>
<evidence type="ECO:0000259" key="13">
    <source>
        <dbReference type="PROSITE" id="PS51184"/>
    </source>
</evidence>
<evidence type="ECO:0000256" key="4">
    <source>
        <dbReference type="ARBA" id="ARBA00022853"/>
    </source>
</evidence>
<organism evidence="14">
    <name type="scientific">Spirodela intermedia</name>
    <name type="common">Intermediate duckweed</name>
    <dbReference type="NCBI Taxonomy" id="51605"/>
    <lineage>
        <taxon>Eukaryota</taxon>
        <taxon>Viridiplantae</taxon>
        <taxon>Streptophyta</taxon>
        <taxon>Embryophyta</taxon>
        <taxon>Tracheophyta</taxon>
        <taxon>Spermatophyta</taxon>
        <taxon>Magnoliopsida</taxon>
        <taxon>Liliopsida</taxon>
        <taxon>Araceae</taxon>
        <taxon>Lemnoideae</taxon>
        <taxon>Spirodela</taxon>
    </lineage>
</organism>
<evidence type="ECO:0000256" key="1">
    <source>
        <dbReference type="ARBA" id="ARBA00001954"/>
    </source>
</evidence>
<dbReference type="AlphaFoldDB" id="A0A7I8IDW7"/>
<keyword evidence="4" id="KW-0156">Chromatin regulator</keyword>
<dbReference type="Pfam" id="PF02375">
    <property type="entry name" value="JmjN"/>
    <property type="match status" value="1"/>
</dbReference>
<keyword evidence="15" id="KW-1185">Reference proteome</keyword>
<evidence type="ECO:0000256" key="2">
    <source>
        <dbReference type="ARBA" id="ARBA00004123"/>
    </source>
</evidence>
<keyword evidence="6" id="KW-0560">Oxidoreductase</keyword>
<evidence type="ECO:0000256" key="6">
    <source>
        <dbReference type="ARBA" id="ARBA00023002"/>
    </source>
</evidence>
<dbReference type="InterPro" id="IPR003349">
    <property type="entry name" value="JmjN"/>
</dbReference>
<evidence type="ECO:0000256" key="7">
    <source>
        <dbReference type="ARBA" id="ARBA00023004"/>
    </source>
</evidence>
<keyword evidence="7" id="KW-0408">Iron</keyword>
<keyword evidence="3" id="KW-0479">Metal-binding</keyword>
<accession>A0A7I8IDW7</accession>
<dbReference type="PROSITE" id="PS51183">
    <property type="entry name" value="JMJN"/>
    <property type="match status" value="1"/>
</dbReference>
<dbReference type="Gene3D" id="2.60.120.650">
    <property type="entry name" value="Cupin"/>
    <property type="match status" value="1"/>
</dbReference>
<reference evidence="14 15" key="1">
    <citation type="submission" date="2019-12" db="EMBL/GenBank/DDBJ databases">
        <authorList>
            <person name="Scholz U."/>
            <person name="Mascher M."/>
            <person name="Fiebig A."/>
        </authorList>
    </citation>
    <scope>NUCLEOTIDE SEQUENCE</scope>
</reference>
<evidence type="ECO:0000313" key="14">
    <source>
        <dbReference type="EMBL" id="CAA2615556.1"/>
    </source>
</evidence>
<evidence type="ECO:0000256" key="11">
    <source>
        <dbReference type="SAM" id="MobiDB-lite"/>
    </source>
</evidence>
<protein>
    <submittedName>
        <fullName evidence="14">Uncharacterized protein</fullName>
    </submittedName>
</protein>
<dbReference type="SMART" id="SM00545">
    <property type="entry name" value="JmjN"/>
    <property type="match status" value="1"/>
</dbReference>
<dbReference type="Pfam" id="PF05965">
    <property type="entry name" value="FYRC"/>
    <property type="match status" value="1"/>
</dbReference>
<dbReference type="Proteomes" id="UP001189122">
    <property type="component" value="Unassembled WGS sequence"/>
</dbReference>
<dbReference type="InterPro" id="IPR003888">
    <property type="entry name" value="FYrich_N"/>
</dbReference>
<dbReference type="Pfam" id="PF02928">
    <property type="entry name" value="zf-C5HC2"/>
    <property type="match status" value="1"/>
</dbReference>
<dbReference type="GO" id="GO:0046872">
    <property type="term" value="F:metal ion binding"/>
    <property type="evidence" value="ECO:0007669"/>
    <property type="project" value="UniProtKB-KW"/>
</dbReference>
<dbReference type="Pfam" id="PF02373">
    <property type="entry name" value="JmjC"/>
    <property type="match status" value="1"/>
</dbReference>
<dbReference type="InterPro" id="IPR003347">
    <property type="entry name" value="JmjC_dom"/>
</dbReference>
<feature type="domain" description="JmjN" evidence="12">
    <location>
        <begin position="137"/>
        <end position="178"/>
    </location>
</feature>
<dbReference type="InterPro" id="IPR004198">
    <property type="entry name" value="Znf_C5HC2"/>
</dbReference>
<dbReference type="PROSITE" id="PS51543">
    <property type="entry name" value="FYRC"/>
    <property type="match status" value="1"/>
</dbReference>
<comment type="subcellular location">
    <subcellularLocation>
        <location evidence="2">Nucleus</location>
    </subcellularLocation>
</comment>
<dbReference type="SMART" id="SM00541">
    <property type="entry name" value="FYRN"/>
    <property type="match status" value="1"/>
</dbReference>
<keyword evidence="10" id="KW-0539">Nucleus</keyword>
<dbReference type="GO" id="GO:0005634">
    <property type="term" value="C:nucleus"/>
    <property type="evidence" value="ECO:0007669"/>
    <property type="project" value="UniProtKB-SubCell"/>
</dbReference>
<evidence type="ECO:0000256" key="3">
    <source>
        <dbReference type="ARBA" id="ARBA00022723"/>
    </source>
</evidence>
<dbReference type="PANTHER" id="PTHR10694">
    <property type="entry name" value="LYSINE-SPECIFIC DEMETHYLASE"/>
    <property type="match status" value="1"/>
</dbReference>
<comment type="cofactor">
    <cofactor evidence="1">
        <name>Fe(2+)</name>
        <dbReference type="ChEBI" id="CHEBI:29033"/>
    </cofactor>
</comment>
<proteinExistence type="predicted"/>
<dbReference type="Pfam" id="PF05964">
    <property type="entry name" value="FYRN"/>
    <property type="match status" value="1"/>
</dbReference>
<dbReference type="InterPro" id="IPR003889">
    <property type="entry name" value="FYrich_C"/>
</dbReference>
<evidence type="ECO:0000256" key="5">
    <source>
        <dbReference type="ARBA" id="ARBA00022964"/>
    </source>
</evidence>
<gene>
    <name evidence="14" type="ORF">SI7747_02001813</name>
</gene>
<dbReference type="Gene3D" id="3.30.160.360">
    <property type="match status" value="1"/>
</dbReference>
<evidence type="ECO:0000259" key="12">
    <source>
        <dbReference type="PROSITE" id="PS51183"/>
    </source>
</evidence>
<dbReference type="PANTHER" id="PTHR10694:SF113">
    <property type="entry name" value="PROTEIN JUMONJI"/>
    <property type="match status" value="1"/>
</dbReference>
<feature type="domain" description="JmjC" evidence="13">
    <location>
        <begin position="328"/>
        <end position="494"/>
    </location>
</feature>
<dbReference type="GO" id="GO:0034647">
    <property type="term" value="F:histone H3K4me/H3K4me2/H3K4me3 demethylase activity"/>
    <property type="evidence" value="ECO:0007669"/>
    <property type="project" value="TreeGrafter"/>
</dbReference>
<evidence type="ECO:0000256" key="8">
    <source>
        <dbReference type="ARBA" id="ARBA00023015"/>
    </source>
</evidence>
<dbReference type="FunFam" id="3.30.160.360:FF:000005">
    <property type="entry name" value="Putative lysine-specific demethylase JMJ16"/>
    <property type="match status" value="1"/>
</dbReference>
<feature type="region of interest" description="Disordered" evidence="11">
    <location>
        <begin position="954"/>
        <end position="986"/>
    </location>
</feature>
<dbReference type="PROSITE" id="PS51184">
    <property type="entry name" value="JMJC"/>
    <property type="match status" value="1"/>
</dbReference>
<dbReference type="GO" id="GO:0045814">
    <property type="term" value="P:negative regulation of gene expression, epigenetic"/>
    <property type="evidence" value="ECO:0007669"/>
    <property type="project" value="UniProtKB-ARBA"/>
</dbReference>
<keyword evidence="9" id="KW-0804">Transcription</keyword>
<evidence type="ECO:0000313" key="15">
    <source>
        <dbReference type="Proteomes" id="UP001189122"/>
    </source>
</evidence>
<dbReference type="GO" id="GO:0000785">
    <property type="term" value="C:chromatin"/>
    <property type="evidence" value="ECO:0007669"/>
    <property type="project" value="TreeGrafter"/>
</dbReference>
<evidence type="ECO:0000256" key="9">
    <source>
        <dbReference type="ARBA" id="ARBA00023163"/>
    </source>
</evidence>
<sequence>MEYIQNCFNEESTSIPSVPPGFASSKSFTLERIDDDTSGSYVAPASVTLQTKINGQQTSAGEEKFSKCLRQRPCINYSQFDNSSDEESDSELPAQGAPSVCCLPKGTVRGCPECSNCQKVTARWRPEEACRPIINDAPIFYPTEEEFEDTLKYIASIRPKAEFYGICLIVPPLPCLGKLQIFYSGPKNRQAAESIFCKKIDREQLRHEEQKEKLMKTESGLGKVDAHSMELNGHVERFGFEPGPEFTLKSFESYADDFKEQYFRIKESDNWSERKPSVEVIEGEYWRMVEKPTEEIEVLYGADIETGSFGSGFPKMSSDSTNSSVDDKYVKSGWNLNNFPRLTGSVLAFEDTDISGVLVPWLYVGMCFSSFCWHVEDHHFYSLNYMHWGAPKVWYGVPGGDALKLETAMKKHLPDLFEEQPDLLHNLVTQFSPSILKSEGVPVFRCVQNRGQFVLTFPRAYHSGFNCGFNCAEAVNFAVELYRGQMRKISVSHDKLLLGAAREAVRAQWNILFLGKKSPDNLRWKNARIDTEHTRRENLCSSSQSRKMDANFDADTERECSICHYDLHLSAVGCSCSSERFACLEHGNEMCACTWNMRIFLFRYEISELNVLLDAVGGKLSAVHRWALSDLGLSLSHPSNCERDQVLETPETDASVMDDTDINLGAMIKKVDNMSNSHVRVKDQGKDEITMLHSSLLTDQSSATEFSQGTISTKNSASKHVANQIQEYLASKQVGDSDNSIVGTMLLPSQFHVSVNASSGKNNRTIDSSFKMAVRGQSGTVSQPVPQIGTDRYNRQGPRMAKVVRRINSVVEPLALGVVLSGQFWSCGQAIFPKGYRSRVRYFSVLDPSQMCYYVSEILDAGLLCPLFMVQVEHCPNEVFIHLSATRCWDMVRDRVNHEIRKQHSLGRTGVPAMQPPGSLDGVEMFGLTSPAIIKAIEANDADHVCSEYWKSRPRSLDPQVPEGPAADWRPTNMEAGQRATGPGMQQQLVPGADAIFRSLLRKLNPEELQSLGHALGDDGQSSKEEALKLINNEIEGRPKP</sequence>
<dbReference type="PROSITE" id="PS51542">
    <property type="entry name" value="FYRN"/>
    <property type="match status" value="1"/>
</dbReference>
<dbReference type="SMART" id="SM00542">
    <property type="entry name" value="FYRC"/>
    <property type="match status" value="1"/>
</dbReference>
<keyword evidence="8" id="KW-0805">Transcription regulation</keyword>
<dbReference type="EMBL" id="CACRZD030000002">
    <property type="protein sequence ID" value="CAA6655273.1"/>
    <property type="molecule type" value="Genomic_DNA"/>
</dbReference>
<dbReference type="EMBL" id="LR743589">
    <property type="protein sequence ID" value="CAA2615556.1"/>
    <property type="molecule type" value="Genomic_DNA"/>
</dbReference>